<feature type="signal peptide" evidence="10">
    <location>
        <begin position="1"/>
        <end position="20"/>
    </location>
</feature>
<evidence type="ECO:0000313" key="12">
    <source>
        <dbReference type="EMBL" id="KAG8224204.1"/>
    </source>
</evidence>
<evidence type="ECO:0000256" key="3">
    <source>
        <dbReference type="ARBA" id="ARBA00022833"/>
    </source>
</evidence>
<comment type="function">
    <text evidence="9">Destroys radicals which are normally produced within the cells and which are toxic to biological systems.</text>
</comment>
<keyword evidence="7" id="KW-1015">Disulfide bond</keyword>
<gene>
    <name evidence="12" type="ORF">J437_LFUL002660</name>
</gene>
<comment type="caution">
    <text evidence="12">The sequence shown here is derived from an EMBL/GenBank/DDBJ whole genome shotgun (WGS) entry which is preliminary data.</text>
</comment>
<feature type="chain" id="PRO_5035422580" description="Superoxide dismutase [Cu-Zn]" evidence="10">
    <location>
        <begin position="21"/>
        <end position="206"/>
    </location>
</feature>
<dbReference type="InterPro" id="IPR001424">
    <property type="entry name" value="SOD_Cu_Zn_dom"/>
</dbReference>
<evidence type="ECO:0000256" key="8">
    <source>
        <dbReference type="ARBA" id="ARBA00049204"/>
    </source>
</evidence>
<evidence type="ECO:0000256" key="10">
    <source>
        <dbReference type="SAM" id="SignalP"/>
    </source>
</evidence>
<keyword evidence="6 9" id="KW-0186">Copper</keyword>
<evidence type="ECO:0000256" key="5">
    <source>
        <dbReference type="ARBA" id="ARBA00023002"/>
    </source>
</evidence>
<dbReference type="PANTHER" id="PTHR10003">
    <property type="entry name" value="SUPEROXIDE DISMUTASE CU-ZN -RELATED"/>
    <property type="match status" value="1"/>
</dbReference>
<feature type="domain" description="Superoxide dismutase copper/zinc binding" evidence="11">
    <location>
        <begin position="34"/>
        <end position="171"/>
    </location>
</feature>
<keyword evidence="2 9" id="KW-0479">Metal-binding</keyword>
<dbReference type="InterPro" id="IPR036423">
    <property type="entry name" value="SOD-like_Cu/Zn_dom_sf"/>
</dbReference>
<proteinExistence type="inferred from homology"/>
<evidence type="ECO:0000256" key="2">
    <source>
        <dbReference type="ARBA" id="ARBA00022723"/>
    </source>
</evidence>
<dbReference type="SUPFAM" id="SSF49329">
    <property type="entry name" value="Cu,Zn superoxide dismutase-like"/>
    <property type="match status" value="1"/>
</dbReference>
<dbReference type="PRINTS" id="PR00068">
    <property type="entry name" value="CUZNDISMTASE"/>
</dbReference>
<evidence type="ECO:0000256" key="9">
    <source>
        <dbReference type="RuleBase" id="RU000393"/>
    </source>
</evidence>
<dbReference type="EMBL" id="KZ308188">
    <property type="protein sequence ID" value="KAG8224204.1"/>
    <property type="molecule type" value="Genomic_DNA"/>
</dbReference>
<evidence type="ECO:0000256" key="7">
    <source>
        <dbReference type="ARBA" id="ARBA00023157"/>
    </source>
</evidence>
<dbReference type="OrthoDB" id="2015551at2759"/>
<comment type="cofactor">
    <cofactor evidence="9">
        <name>Cu cation</name>
        <dbReference type="ChEBI" id="CHEBI:23378"/>
    </cofactor>
    <text evidence="9">Binds 1 copper ion per subunit.</text>
</comment>
<dbReference type="PROSITE" id="PS00087">
    <property type="entry name" value="SOD_CU_ZN_1"/>
    <property type="match status" value="1"/>
</dbReference>
<dbReference type="CDD" id="cd00305">
    <property type="entry name" value="Cu-Zn_Superoxide_Dismutase"/>
    <property type="match status" value="1"/>
</dbReference>
<comment type="similarity">
    <text evidence="1 9">Belongs to the Cu-Zn superoxide dismutase family.</text>
</comment>
<evidence type="ECO:0000256" key="4">
    <source>
        <dbReference type="ARBA" id="ARBA00022862"/>
    </source>
</evidence>
<accession>A0A8K0JY17</accession>
<reference evidence="12" key="1">
    <citation type="submission" date="2013-04" db="EMBL/GenBank/DDBJ databases">
        <authorList>
            <person name="Qu J."/>
            <person name="Murali S.C."/>
            <person name="Bandaranaike D."/>
            <person name="Bellair M."/>
            <person name="Blankenburg K."/>
            <person name="Chao H."/>
            <person name="Dinh H."/>
            <person name="Doddapaneni H."/>
            <person name="Downs B."/>
            <person name="Dugan-Rocha S."/>
            <person name="Elkadiri S."/>
            <person name="Gnanaolivu R.D."/>
            <person name="Hernandez B."/>
            <person name="Javaid M."/>
            <person name="Jayaseelan J.C."/>
            <person name="Lee S."/>
            <person name="Li M."/>
            <person name="Ming W."/>
            <person name="Munidasa M."/>
            <person name="Muniz J."/>
            <person name="Nguyen L."/>
            <person name="Ongeri F."/>
            <person name="Osuji N."/>
            <person name="Pu L.-L."/>
            <person name="Puazo M."/>
            <person name="Qu C."/>
            <person name="Quiroz J."/>
            <person name="Raj R."/>
            <person name="Weissenberger G."/>
            <person name="Xin Y."/>
            <person name="Zou X."/>
            <person name="Han Y."/>
            <person name="Richards S."/>
            <person name="Worley K."/>
            <person name="Muzny D."/>
            <person name="Gibbs R."/>
        </authorList>
    </citation>
    <scope>NUCLEOTIDE SEQUENCE</scope>
    <source>
        <strain evidence="12">Sampled in the wild</strain>
    </source>
</reference>
<dbReference type="FunFam" id="2.60.40.200:FF:000003">
    <property type="entry name" value="Superoxide dismutase [Cu-Zn], chloroplastic"/>
    <property type="match status" value="1"/>
</dbReference>
<keyword evidence="10" id="KW-0732">Signal</keyword>
<reference evidence="12" key="2">
    <citation type="submission" date="2017-10" db="EMBL/GenBank/DDBJ databases">
        <title>Ladona fulva Genome sequencing and assembly.</title>
        <authorList>
            <person name="Murali S."/>
            <person name="Richards S."/>
            <person name="Bandaranaike D."/>
            <person name="Bellair M."/>
            <person name="Blankenburg K."/>
            <person name="Chao H."/>
            <person name="Dinh H."/>
            <person name="Doddapaneni H."/>
            <person name="Dugan-Rocha S."/>
            <person name="Elkadiri S."/>
            <person name="Gnanaolivu R."/>
            <person name="Hernandez B."/>
            <person name="Skinner E."/>
            <person name="Javaid M."/>
            <person name="Lee S."/>
            <person name="Li M."/>
            <person name="Ming W."/>
            <person name="Munidasa M."/>
            <person name="Muniz J."/>
            <person name="Nguyen L."/>
            <person name="Hughes D."/>
            <person name="Osuji N."/>
            <person name="Pu L.-L."/>
            <person name="Puazo M."/>
            <person name="Qu C."/>
            <person name="Quiroz J."/>
            <person name="Raj R."/>
            <person name="Weissenberger G."/>
            <person name="Xin Y."/>
            <person name="Zou X."/>
            <person name="Han Y."/>
            <person name="Worley K."/>
            <person name="Muzny D."/>
            <person name="Gibbs R."/>
        </authorList>
    </citation>
    <scope>NUCLEOTIDE SEQUENCE</scope>
    <source>
        <strain evidence="12">Sampled in the wild</strain>
    </source>
</reference>
<dbReference type="EC" id="1.15.1.1" evidence="9"/>
<dbReference type="GO" id="GO:0005507">
    <property type="term" value="F:copper ion binding"/>
    <property type="evidence" value="ECO:0007669"/>
    <property type="project" value="InterPro"/>
</dbReference>
<evidence type="ECO:0000256" key="6">
    <source>
        <dbReference type="ARBA" id="ARBA00023008"/>
    </source>
</evidence>
<keyword evidence="4" id="KW-0049">Antioxidant</keyword>
<dbReference type="Proteomes" id="UP000792457">
    <property type="component" value="Unassembled WGS sequence"/>
</dbReference>
<dbReference type="Pfam" id="PF00080">
    <property type="entry name" value="Sod_Cu"/>
    <property type="match status" value="1"/>
</dbReference>
<comment type="cofactor">
    <cofactor evidence="9">
        <name>Zn(2+)</name>
        <dbReference type="ChEBI" id="CHEBI:29105"/>
    </cofactor>
    <text evidence="9">Binds 1 zinc ion per subunit.</text>
</comment>
<evidence type="ECO:0000313" key="13">
    <source>
        <dbReference type="Proteomes" id="UP000792457"/>
    </source>
</evidence>
<organism evidence="12 13">
    <name type="scientific">Ladona fulva</name>
    <name type="common">Scarce chaser dragonfly</name>
    <name type="synonym">Libellula fulva</name>
    <dbReference type="NCBI Taxonomy" id="123851"/>
    <lineage>
        <taxon>Eukaryota</taxon>
        <taxon>Metazoa</taxon>
        <taxon>Ecdysozoa</taxon>
        <taxon>Arthropoda</taxon>
        <taxon>Hexapoda</taxon>
        <taxon>Insecta</taxon>
        <taxon>Pterygota</taxon>
        <taxon>Palaeoptera</taxon>
        <taxon>Odonata</taxon>
        <taxon>Epiprocta</taxon>
        <taxon>Anisoptera</taxon>
        <taxon>Libelluloidea</taxon>
        <taxon>Libellulidae</taxon>
        <taxon>Ladona</taxon>
    </lineage>
</organism>
<keyword evidence="13" id="KW-1185">Reference proteome</keyword>
<dbReference type="InterPro" id="IPR018152">
    <property type="entry name" value="SOD_Cu/Zn_BS"/>
</dbReference>
<keyword evidence="5 9" id="KW-0560">Oxidoreductase</keyword>
<keyword evidence="3 9" id="KW-0862">Zinc</keyword>
<dbReference type="AlphaFoldDB" id="A0A8K0JY17"/>
<sequence>MAAAIKIAVFLCLFVSLTTAEEIRACVVLDGAVVHGNLTFVQHNEGGPVSVTGEITGLSPGLHGMHVHEKGDLSGGCGSTGGHFNPEMKNHGSPTSSDRHVGDLGNIQANSIGLAKVAIVDSVISLLPNSKNNIVGRAIVVHAGEDDLGLGGHEDSLSSGHAGARLACGIIGIQSPTTHLASQASTAAPHYLGLTLIIVYISYLSM</sequence>
<dbReference type="GO" id="GO:0004784">
    <property type="term" value="F:superoxide dismutase activity"/>
    <property type="evidence" value="ECO:0007669"/>
    <property type="project" value="UniProtKB-EC"/>
</dbReference>
<evidence type="ECO:0000259" key="11">
    <source>
        <dbReference type="Pfam" id="PF00080"/>
    </source>
</evidence>
<dbReference type="InterPro" id="IPR024134">
    <property type="entry name" value="SOD_Cu/Zn_/chaperone"/>
</dbReference>
<comment type="catalytic activity">
    <reaction evidence="8 9">
        <text>2 superoxide + 2 H(+) = H2O2 + O2</text>
        <dbReference type="Rhea" id="RHEA:20696"/>
        <dbReference type="ChEBI" id="CHEBI:15378"/>
        <dbReference type="ChEBI" id="CHEBI:15379"/>
        <dbReference type="ChEBI" id="CHEBI:16240"/>
        <dbReference type="ChEBI" id="CHEBI:18421"/>
        <dbReference type="EC" id="1.15.1.1"/>
    </reaction>
</comment>
<name>A0A8K0JY17_LADFU</name>
<protein>
    <recommendedName>
        <fullName evidence="9">Superoxide dismutase [Cu-Zn]</fullName>
        <ecNumber evidence="9">1.15.1.1</ecNumber>
    </recommendedName>
</protein>
<dbReference type="PROSITE" id="PS00332">
    <property type="entry name" value="SOD_CU_ZN_2"/>
    <property type="match status" value="1"/>
</dbReference>
<evidence type="ECO:0000256" key="1">
    <source>
        <dbReference type="ARBA" id="ARBA00010457"/>
    </source>
</evidence>
<dbReference type="Gene3D" id="2.60.40.200">
    <property type="entry name" value="Superoxide dismutase, copper/zinc binding domain"/>
    <property type="match status" value="1"/>
</dbReference>